<dbReference type="OMA" id="AWEEHSR"/>
<accession>E2ADZ3</accession>
<protein>
    <submittedName>
        <fullName evidence="1">Apoptosis inhibitor 3</fullName>
    </submittedName>
</protein>
<name>E2ADZ3_CAMFO</name>
<dbReference type="GO" id="GO:0005634">
    <property type="term" value="C:nucleus"/>
    <property type="evidence" value="ECO:0007669"/>
    <property type="project" value="TreeGrafter"/>
</dbReference>
<dbReference type="InterPro" id="IPR050784">
    <property type="entry name" value="IAP"/>
</dbReference>
<gene>
    <name evidence="1" type="ORF">EAG_13137</name>
</gene>
<dbReference type="Proteomes" id="UP000000311">
    <property type="component" value="Unassembled WGS sequence"/>
</dbReference>
<dbReference type="CDD" id="cd00022">
    <property type="entry name" value="BIR"/>
    <property type="match status" value="2"/>
</dbReference>
<keyword evidence="2" id="KW-1185">Reference proteome</keyword>
<dbReference type="InParanoid" id="E2ADZ3"/>
<dbReference type="Pfam" id="PF00653">
    <property type="entry name" value="BIR"/>
    <property type="match status" value="2"/>
</dbReference>
<dbReference type="InterPro" id="IPR001370">
    <property type="entry name" value="BIR_rpt"/>
</dbReference>
<organism evidence="2">
    <name type="scientific">Camponotus floridanus</name>
    <name type="common">Florida carpenter ant</name>
    <dbReference type="NCBI Taxonomy" id="104421"/>
    <lineage>
        <taxon>Eukaryota</taxon>
        <taxon>Metazoa</taxon>
        <taxon>Ecdysozoa</taxon>
        <taxon>Arthropoda</taxon>
        <taxon>Hexapoda</taxon>
        <taxon>Insecta</taxon>
        <taxon>Pterygota</taxon>
        <taxon>Neoptera</taxon>
        <taxon>Endopterygota</taxon>
        <taxon>Hymenoptera</taxon>
        <taxon>Apocrita</taxon>
        <taxon>Aculeata</taxon>
        <taxon>Formicoidea</taxon>
        <taxon>Formicidae</taxon>
        <taxon>Formicinae</taxon>
        <taxon>Camponotus</taxon>
    </lineage>
</organism>
<dbReference type="SMART" id="SM00238">
    <property type="entry name" value="BIR"/>
    <property type="match status" value="2"/>
</dbReference>
<reference evidence="1 2" key="1">
    <citation type="journal article" date="2010" name="Science">
        <title>Genomic comparison of the ants Camponotus floridanus and Harpegnathos saltator.</title>
        <authorList>
            <person name="Bonasio R."/>
            <person name="Zhang G."/>
            <person name="Ye C."/>
            <person name="Mutti N.S."/>
            <person name="Fang X."/>
            <person name="Qin N."/>
            <person name="Donahue G."/>
            <person name="Yang P."/>
            <person name="Li Q."/>
            <person name="Li C."/>
            <person name="Zhang P."/>
            <person name="Huang Z."/>
            <person name="Berger S.L."/>
            <person name="Reinberg D."/>
            <person name="Wang J."/>
            <person name="Liebig J."/>
        </authorList>
    </citation>
    <scope>NUCLEOTIDE SEQUENCE [LARGE SCALE GENOMIC DNA]</scope>
    <source>
        <strain evidence="2">C129</strain>
    </source>
</reference>
<evidence type="ECO:0000313" key="2">
    <source>
        <dbReference type="Proteomes" id="UP000000311"/>
    </source>
</evidence>
<dbReference type="STRING" id="104421.E2ADZ3"/>
<feature type="non-terminal residue" evidence="1">
    <location>
        <position position="1"/>
    </location>
</feature>
<sequence>NNVHYRYEIVRFNTFKNWTVLYVKSEKLSAAGFYFTGRNETIKCFDCYLEISKWPNGVNVVENHILFSPKCRFARKISCDNIPIENKKNIYDMEHNEFMLNRKIAKHPNYRFYQTRFNSFISWPLVKIQTGQQLAEAGFFYTGQKDKVVCFYCGLILKEWTDYEDPWEAHYKWAAICFYILTIKGEDYLDSLHKDAYVSTFLV</sequence>
<dbReference type="PROSITE" id="PS50143">
    <property type="entry name" value="BIR_REPEAT_2"/>
    <property type="match status" value="2"/>
</dbReference>
<dbReference type="PANTHER" id="PTHR10044">
    <property type="entry name" value="INHIBITOR OF APOPTOSIS"/>
    <property type="match status" value="1"/>
</dbReference>
<dbReference type="EMBL" id="GL438827">
    <property type="protein sequence ID" value="EFN68226.1"/>
    <property type="molecule type" value="Genomic_DNA"/>
</dbReference>
<evidence type="ECO:0000313" key="1">
    <source>
        <dbReference type="EMBL" id="EFN68226.1"/>
    </source>
</evidence>
<dbReference type="AlphaFoldDB" id="E2ADZ3"/>
<dbReference type="Gene3D" id="1.10.1170.10">
    <property type="entry name" value="Inhibitor Of Apoptosis Protein (2mihbC-IAP-1), Chain A"/>
    <property type="match status" value="2"/>
</dbReference>
<dbReference type="SUPFAM" id="SSF57924">
    <property type="entry name" value="Inhibitor of apoptosis (IAP) repeat"/>
    <property type="match status" value="2"/>
</dbReference>
<dbReference type="GO" id="GO:0005737">
    <property type="term" value="C:cytoplasm"/>
    <property type="evidence" value="ECO:0007669"/>
    <property type="project" value="TreeGrafter"/>
</dbReference>
<proteinExistence type="predicted"/>
<feature type="non-terminal residue" evidence="1">
    <location>
        <position position="203"/>
    </location>
</feature>
<dbReference type="OrthoDB" id="5855668at2759"/>
<dbReference type="PANTHER" id="PTHR10044:SF139">
    <property type="entry name" value="DEATH-ASSOCIATED INHIBITOR OF APOPTOSIS 2"/>
    <property type="match status" value="1"/>
</dbReference>